<reference evidence="2 3" key="1">
    <citation type="journal article" date="2023" name="Nucleic Acids Res.">
        <title>The hologenome of Daphnia magna reveals possible DNA methylation and microbiome-mediated evolution of the host genome.</title>
        <authorList>
            <person name="Chaturvedi A."/>
            <person name="Li X."/>
            <person name="Dhandapani V."/>
            <person name="Marshall H."/>
            <person name="Kissane S."/>
            <person name="Cuenca-Cambronero M."/>
            <person name="Asole G."/>
            <person name="Calvet F."/>
            <person name="Ruiz-Romero M."/>
            <person name="Marangio P."/>
            <person name="Guigo R."/>
            <person name="Rago D."/>
            <person name="Mirbahai L."/>
            <person name="Eastwood N."/>
            <person name="Colbourne J.K."/>
            <person name="Zhou J."/>
            <person name="Mallon E."/>
            <person name="Orsini L."/>
        </authorList>
    </citation>
    <scope>NUCLEOTIDE SEQUENCE [LARGE SCALE GENOMIC DNA]</scope>
    <source>
        <strain evidence="2">LRV0_1</strain>
    </source>
</reference>
<dbReference type="Proteomes" id="UP001234178">
    <property type="component" value="Unassembled WGS sequence"/>
</dbReference>
<evidence type="ECO:0000313" key="3">
    <source>
        <dbReference type="Proteomes" id="UP001234178"/>
    </source>
</evidence>
<comment type="caution">
    <text evidence="2">The sequence shown here is derived from an EMBL/GenBank/DDBJ whole genome shotgun (WGS) entry which is preliminary data.</text>
</comment>
<feature type="compositionally biased region" description="Low complexity" evidence="1">
    <location>
        <begin position="149"/>
        <end position="161"/>
    </location>
</feature>
<evidence type="ECO:0000256" key="1">
    <source>
        <dbReference type="SAM" id="MobiDB-lite"/>
    </source>
</evidence>
<keyword evidence="3" id="KW-1185">Reference proteome</keyword>
<proteinExistence type="predicted"/>
<name>A0ABQ9ZKV6_9CRUS</name>
<evidence type="ECO:0000313" key="2">
    <source>
        <dbReference type="EMBL" id="KAK4013544.1"/>
    </source>
</evidence>
<protein>
    <submittedName>
        <fullName evidence="2">Uncharacterized protein</fullName>
    </submittedName>
</protein>
<feature type="compositionally biased region" description="Basic residues" evidence="1">
    <location>
        <begin position="114"/>
        <end position="125"/>
    </location>
</feature>
<organism evidence="2 3">
    <name type="scientific">Daphnia magna</name>
    <dbReference type="NCBI Taxonomy" id="35525"/>
    <lineage>
        <taxon>Eukaryota</taxon>
        <taxon>Metazoa</taxon>
        <taxon>Ecdysozoa</taxon>
        <taxon>Arthropoda</taxon>
        <taxon>Crustacea</taxon>
        <taxon>Branchiopoda</taxon>
        <taxon>Diplostraca</taxon>
        <taxon>Cladocera</taxon>
        <taxon>Anomopoda</taxon>
        <taxon>Daphniidae</taxon>
        <taxon>Daphnia</taxon>
    </lineage>
</organism>
<sequence>MVGFPPLSTIYTVLRQADPTAFRTDILLSYLSRATLQAICTMGLSDIPLTDPVFIIAKFEEQCNTGRNSHVWRQQFSLRLQREKESADSWVMASIQQLKQNSKLDAKSTSRTSHQSRQRVPRRGPRAGLLHLMDAGIVDPTRSTEEQTAQPAAKNANAAEN</sequence>
<feature type="region of interest" description="Disordered" evidence="1">
    <location>
        <begin position="99"/>
        <end position="161"/>
    </location>
</feature>
<dbReference type="EMBL" id="JAOYFB010000004">
    <property type="protein sequence ID" value="KAK4013544.1"/>
    <property type="molecule type" value="Genomic_DNA"/>
</dbReference>
<accession>A0ABQ9ZKV6</accession>
<gene>
    <name evidence="2" type="ORF">OUZ56_026098</name>
</gene>